<proteinExistence type="predicted"/>
<keyword evidence="3" id="KW-1185">Reference proteome</keyword>
<comment type="caution">
    <text evidence="2">The sequence shown here is derived from an EMBL/GenBank/DDBJ whole genome shotgun (WGS) entry which is preliminary data.</text>
</comment>
<feature type="region of interest" description="Disordered" evidence="1">
    <location>
        <begin position="1"/>
        <end position="22"/>
    </location>
</feature>
<evidence type="ECO:0000313" key="2">
    <source>
        <dbReference type="EMBL" id="CAI2363676.1"/>
    </source>
</evidence>
<evidence type="ECO:0000313" key="3">
    <source>
        <dbReference type="Proteomes" id="UP001295684"/>
    </source>
</evidence>
<reference evidence="2" key="1">
    <citation type="submission" date="2023-07" db="EMBL/GenBank/DDBJ databases">
        <authorList>
            <consortium name="AG Swart"/>
            <person name="Singh M."/>
            <person name="Singh A."/>
            <person name="Seah K."/>
            <person name="Emmerich C."/>
        </authorList>
    </citation>
    <scope>NUCLEOTIDE SEQUENCE</scope>
    <source>
        <strain evidence="2">DP1</strain>
    </source>
</reference>
<dbReference type="EMBL" id="CAMPGE010004826">
    <property type="protein sequence ID" value="CAI2363676.1"/>
    <property type="molecule type" value="Genomic_DNA"/>
</dbReference>
<organism evidence="2 3">
    <name type="scientific">Euplotes crassus</name>
    <dbReference type="NCBI Taxonomy" id="5936"/>
    <lineage>
        <taxon>Eukaryota</taxon>
        <taxon>Sar</taxon>
        <taxon>Alveolata</taxon>
        <taxon>Ciliophora</taxon>
        <taxon>Intramacronucleata</taxon>
        <taxon>Spirotrichea</taxon>
        <taxon>Hypotrichia</taxon>
        <taxon>Euplotida</taxon>
        <taxon>Euplotidae</taxon>
        <taxon>Moneuplotes</taxon>
    </lineage>
</organism>
<sequence length="373" mass="42174">MIQELGKNKPNSRQSSSCRNQESIVLDRSDIGGFSSLIPSARITLDQEETSLKKSADRGFAAHLRSRSSNPSLKLTKIPTKDLGQRSSFYPKTSVKRFKSIHLEAVESYKKEETCFFQNGQSTAAKDLSDEFSLEMTPCPGKASKELKQTRKVHLDLSPKKACHSKNSSTLATVEVLPKTIQIRISNEDGCKRSKFPQNSVEKQLKRHKTYKKTPVSQKFEEKIERLALEHQESLRSKRSTQCSDSAYPYKSGYYKHVRIGCNKYHSKCGNEIDEYGFGRKSEPVKMKPSIAPLRPYFLKGHAKIQKSIKYQQRMRKMLAKKGSTLKAIRSMKSCNSSTGSMPQRSHANSLHKYTNSGTIRSNFSSTLPCKPC</sequence>
<feature type="region of interest" description="Disordered" evidence="1">
    <location>
        <begin position="334"/>
        <end position="356"/>
    </location>
</feature>
<evidence type="ECO:0000256" key="1">
    <source>
        <dbReference type="SAM" id="MobiDB-lite"/>
    </source>
</evidence>
<protein>
    <submittedName>
        <fullName evidence="2">Uncharacterized protein</fullName>
    </submittedName>
</protein>
<name>A0AAD1XAF3_EUPCR</name>
<gene>
    <name evidence="2" type="ORF">ECRASSUSDP1_LOCUS5012</name>
</gene>
<dbReference type="AlphaFoldDB" id="A0AAD1XAF3"/>
<dbReference type="Proteomes" id="UP001295684">
    <property type="component" value="Unassembled WGS sequence"/>
</dbReference>
<accession>A0AAD1XAF3</accession>
<feature type="compositionally biased region" description="Polar residues" evidence="1">
    <location>
        <begin position="9"/>
        <end position="22"/>
    </location>
</feature>